<feature type="transmembrane region" description="Helical" evidence="2">
    <location>
        <begin position="56"/>
        <end position="77"/>
    </location>
</feature>
<feature type="region of interest" description="Disordered" evidence="1">
    <location>
        <begin position="253"/>
        <end position="316"/>
    </location>
</feature>
<evidence type="ECO:0000256" key="1">
    <source>
        <dbReference type="SAM" id="MobiDB-lite"/>
    </source>
</evidence>
<feature type="transmembrane region" description="Helical" evidence="2">
    <location>
        <begin position="83"/>
        <end position="108"/>
    </location>
</feature>
<organism evidence="3 4">
    <name type="scientific">Marinactinospora rubrisoli</name>
    <dbReference type="NCBI Taxonomy" id="2715399"/>
    <lineage>
        <taxon>Bacteria</taxon>
        <taxon>Bacillati</taxon>
        <taxon>Actinomycetota</taxon>
        <taxon>Actinomycetes</taxon>
        <taxon>Streptosporangiales</taxon>
        <taxon>Nocardiopsidaceae</taxon>
        <taxon>Marinactinospora</taxon>
    </lineage>
</organism>
<keyword evidence="4" id="KW-1185">Reference proteome</keyword>
<accession>A0ABW2KAY3</accession>
<evidence type="ECO:0000256" key="2">
    <source>
        <dbReference type="SAM" id="Phobius"/>
    </source>
</evidence>
<keyword evidence="2" id="KW-0812">Transmembrane</keyword>
<dbReference type="Proteomes" id="UP001596540">
    <property type="component" value="Unassembled WGS sequence"/>
</dbReference>
<dbReference type="EMBL" id="JBHTBH010000001">
    <property type="protein sequence ID" value="MFC7326498.1"/>
    <property type="molecule type" value="Genomic_DNA"/>
</dbReference>
<evidence type="ECO:0008006" key="5">
    <source>
        <dbReference type="Google" id="ProtNLM"/>
    </source>
</evidence>
<feature type="transmembrane region" description="Helical" evidence="2">
    <location>
        <begin position="180"/>
        <end position="202"/>
    </location>
</feature>
<feature type="transmembrane region" description="Helical" evidence="2">
    <location>
        <begin position="15"/>
        <end position="35"/>
    </location>
</feature>
<feature type="transmembrane region" description="Helical" evidence="2">
    <location>
        <begin position="154"/>
        <end position="173"/>
    </location>
</feature>
<reference evidence="4" key="1">
    <citation type="journal article" date="2019" name="Int. J. Syst. Evol. Microbiol.">
        <title>The Global Catalogue of Microorganisms (GCM) 10K type strain sequencing project: providing services to taxonomists for standard genome sequencing and annotation.</title>
        <authorList>
            <consortium name="The Broad Institute Genomics Platform"/>
            <consortium name="The Broad Institute Genome Sequencing Center for Infectious Disease"/>
            <person name="Wu L."/>
            <person name="Ma J."/>
        </authorList>
    </citation>
    <scope>NUCLEOTIDE SEQUENCE [LARGE SCALE GENOMIC DNA]</scope>
    <source>
        <strain evidence="4">CGMCC 4.7382</strain>
    </source>
</reference>
<comment type="caution">
    <text evidence="3">The sequence shown here is derived from an EMBL/GenBank/DDBJ whole genome shotgun (WGS) entry which is preliminary data.</text>
</comment>
<gene>
    <name evidence="3" type="ORF">ACFQRF_01980</name>
</gene>
<keyword evidence="2" id="KW-0472">Membrane</keyword>
<evidence type="ECO:0000313" key="3">
    <source>
        <dbReference type="EMBL" id="MFC7326498.1"/>
    </source>
</evidence>
<feature type="transmembrane region" description="Helical" evidence="2">
    <location>
        <begin position="120"/>
        <end position="142"/>
    </location>
</feature>
<keyword evidence="2" id="KW-1133">Transmembrane helix</keyword>
<name>A0ABW2KAY3_9ACTN</name>
<feature type="compositionally biased region" description="Low complexity" evidence="1">
    <location>
        <begin position="266"/>
        <end position="281"/>
    </location>
</feature>
<evidence type="ECO:0000313" key="4">
    <source>
        <dbReference type="Proteomes" id="UP001596540"/>
    </source>
</evidence>
<proteinExistence type="predicted"/>
<dbReference type="RefSeq" id="WP_379868280.1">
    <property type="nucleotide sequence ID" value="NZ_JBHTBH010000001.1"/>
</dbReference>
<sequence>MAEWFVTHVVQTGRLPLFSFFVAFVAGFLLIRVSVRMIRAQVRWWPGNVRPGGLHIHHVVFGVAFMLLGGVAGLLITEREGPAIVIAAATFGFGAALVLDEFALILHLRDVYWTEQGRASVDAVFVAIALTGLLLTGIRPFGWSELRGPDPESWLVHSGLVLMVLVNLAGSVVSLLKGKIWTGITGVFVPAISVIAAIRLAVPGSPWARWHYPAGSRKLDLALRRDRRLRRPIIRAKIRVQEIIAGRHDLILERPVDPPAPPRRLPGPQAGDGQGAAADPAEPSTDAGPAAAERNTFRAGSSARPGGATAVRGPRR</sequence>
<protein>
    <recommendedName>
        <fullName evidence="5">Integral membrane protein</fullName>
    </recommendedName>
</protein>